<dbReference type="EMBL" id="SEOQ01000120">
    <property type="protein sequence ID" value="TFY70132.1"/>
    <property type="molecule type" value="Genomic_DNA"/>
</dbReference>
<dbReference type="GO" id="GO:0106004">
    <property type="term" value="P:tRNA (guanine-N7)-methylation"/>
    <property type="evidence" value="ECO:0007669"/>
    <property type="project" value="UniProtKB-UniRule"/>
</dbReference>
<feature type="domain" description="NADPH-dependent FMN reductase-like" evidence="10">
    <location>
        <begin position="1"/>
        <end position="158"/>
    </location>
</feature>
<feature type="compositionally biased region" description="Polar residues" evidence="8">
    <location>
        <begin position="1130"/>
        <end position="1139"/>
    </location>
</feature>
<accession>A0A4Y9Z6H9</accession>
<feature type="compositionally biased region" description="Low complexity" evidence="8">
    <location>
        <begin position="555"/>
        <end position="565"/>
    </location>
</feature>
<dbReference type="UniPathway" id="UPA00989"/>
<dbReference type="PANTHER" id="PTHR16288:SF0">
    <property type="entry name" value="TRNA (GUANINE-N(7)-)-METHYLTRANSFERASE NON-CATALYTIC SUBUNIT WDR4"/>
    <property type="match status" value="1"/>
</dbReference>
<proteinExistence type="inferred from homology"/>
<dbReference type="InterPro" id="IPR028884">
    <property type="entry name" value="Trm82"/>
</dbReference>
<evidence type="ECO:0000256" key="2">
    <source>
        <dbReference type="ARBA" id="ARBA00022574"/>
    </source>
</evidence>
<name>A0A4Y9Z6H9_9AGAM</name>
<feature type="transmembrane region" description="Helical" evidence="9">
    <location>
        <begin position="296"/>
        <end position="314"/>
    </location>
</feature>
<dbReference type="STRING" id="205917.A0A4Y9Z6H9"/>
<feature type="repeat" description="WD" evidence="7">
    <location>
        <begin position="849"/>
        <end position="891"/>
    </location>
</feature>
<dbReference type="HAMAP" id="MF_03056">
    <property type="entry name" value="TRM82"/>
    <property type="match status" value="1"/>
</dbReference>
<comment type="function">
    <text evidence="6">Required for the formation of N(7)-methylguanine at position 46 (m7G46) in tRNA. In the complex, it is required to stabilize and induce conformational changes of the catalytic subunit.</text>
</comment>
<feature type="region of interest" description="Disordered" evidence="8">
    <location>
        <begin position="1126"/>
        <end position="1199"/>
    </location>
</feature>
<dbReference type="Gene3D" id="3.40.50.360">
    <property type="match status" value="1"/>
</dbReference>
<evidence type="ECO:0000256" key="5">
    <source>
        <dbReference type="ARBA" id="ARBA00023242"/>
    </source>
</evidence>
<evidence type="ECO:0000256" key="9">
    <source>
        <dbReference type="SAM" id="Phobius"/>
    </source>
</evidence>
<keyword evidence="4 6" id="KW-0677">Repeat</keyword>
<feature type="transmembrane region" description="Helical" evidence="9">
    <location>
        <begin position="367"/>
        <end position="385"/>
    </location>
</feature>
<evidence type="ECO:0000259" key="10">
    <source>
        <dbReference type="Pfam" id="PF03358"/>
    </source>
</evidence>
<dbReference type="InterPro" id="IPR029039">
    <property type="entry name" value="Flavoprotein-like_sf"/>
</dbReference>
<dbReference type="GO" id="GO:0016491">
    <property type="term" value="F:oxidoreductase activity"/>
    <property type="evidence" value="ECO:0007669"/>
    <property type="project" value="InterPro"/>
</dbReference>
<dbReference type="InterPro" id="IPR005025">
    <property type="entry name" value="FMN_Rdtase-like_dom"/>
</dbReference>
<feature type="transmembrane region" description="Helical" evidence="9">
    <location>
        <begin position="397"/>
        <end position="420"/>
    </location>
</feature>
<dbReference type="GO" id="GO:0005634">
    <property type="term" value="C:nucleus"/>
    <property type="evidence" value="ECO:0007669"/>
    <property type="project" value="UniProtKB-SubCell"/>
</dbReference>
<dbReference type="InterPro" id="IPR015943">
    <property type="entry name" value="WD40/YVTN_repeat-like_dom_sf"/>
</dbReference>
<dbReference type="PROSITE" id="PS50082">
    <property type="entry name" value="WD_REPEATS_2"/>
    <property type="match status" value="1"/>
</dbReference>
<dbReference type="GO" id="GO:0043527">
    <property type="term" value="C:tRNA methyltransferase complex"/>
    <property type="evidence" value="ECO:0007669"/>
    <property type="project" value="TreeGrafter"/>
</dbReference>
<evidence type="ECO:0000256" key="3">
    <source>
        <dbReference type="ARBA" id="ARBA00022694"/>
    </source>
</evidence>
<evidence type="ECO:0000256" key="4">
    <source>
        <dbReference type="ARBA" id="ARBA00022737"/>
    </source>
</evidence>
<keyword evidence="3 6" id="KW-0819">tRNA processing</keyword>
<evidence type="ECO:0000256" key="7">
    <source>
        <dbReference type="PROSITE-ProRule" id="PRU00221"/>
    </source>
</evidence>
<feature type="transmembrane region" description="Helical" evidence="9">
    <location>
        <begin position="432"/>
        <end position="455"/>
    </location>
</feature>
<feature type="compositionally biased region" description="Polar residues" evidence="8">
    <location>
        <begin position="1163"/>
        <end position="1175"/>
    </location>
</feature>
<dbReference type="SMART" id="SM00320">
    <property type="entry name" value="WD40"/>
    <property type="match status" value="3"/>
</dbReference>
<evidence type="ECO:0000313" key="12">
    <source>
        <dbReference type="Proteomes" id="UP000298327"/>
    </source>
</evidence>
<comment type="similarity">
    <text evidence="6">Belongs to the WD repeat TRM82 family.</text>
</comment>
<dbReference type="AlphaFoldDB" id="A0A4Y9Z6H9"/>
<keyword evidence="9" id="KW-0812">Transmembrane</keyword>
<sequence length="1199" mass="131919">MRIAILPGSARDNGNNQGMQHWVAAAINKAGVATGSPVDVVLGDLRKPPMAIGPVVDPVMAAFNKDPSKYASDSTRQWSAFVSSCDALVFVTPQYNWGYPGELKNALDHLYWEWQGKSVVLITYGGLGGGKCAEQLKQVLESGLKMHIVGALEVALPGDYIRESTRVSVDADGGFPEFLKERQADLDSADGAGVIRRSMHLEERPSYCGNMPSPTAQVVIDAPFISVLYLLLHPSMESLDAARIEGYGNGERQAIEQSVPMVLTGAILYGINLALSAVATVVFLHGSAPKGLIRQWTLLILIFMLIVATAYLIVDTLENYANFSAVCRQYDKCVRAKELLFVVQTVLGDFVTIWRCYVLYGESIPAVVLPVLTALASFVWGVYLSSSSLNAWDVHHWVWAAITMVCTIYCAIAISVKIYLSARLTKSTNLFAVIFFIIETSMIYTLGVVGCMVTTYRNSRGPNIELLLMSVIVQLPPIVLCLLILQIRFFNREGNTVQRTDESEAVRPWTVLRRIFKNRRENSTLGQISTFRVAPIEVHVSTRTMPGDGHDSDSDANMSDANDMSKPGYAASEKECIDDVDERRKESASEMLAASHSSQVGQYSTAKDAYRHKDNHYRLTVLEGGSNSLRAFDLRDKYRRKKCCAPRTPRTGMTTQMHYPHTRLFPSSEKTIVISGPHIQVLSSESGDVLVSTLLLEDSVKDAVVKSGPIRCAAVDSSFAHLATAGDDKKLKVWKVDGLSLVNERELPKKPTQVAFTRNGQTILASDKFGDVFSYPLIPDPVFESAKDGKPEELASHENPSGGRLILGHTSLLTAFTLSEDEKFIITADRDEHIRASWYPQGYCIESYCLGHKKFVSAIHTPTFAPDILVSGGGDPALKVWDWKNGRLVYEIPVVDAVKPFIRVRVKKRKWREDDDDGEGAAEGKGDKKPRGKKGRGKKQQKADEKGARSGDAEETPEATPDVDTPMQEPEQSEAGREESTALSEPVFVLRRLASVAAAGQKLLVFSAVGSTALFWCHLPPVTGPADPPSIRIHDFGKPVLDFVVEADGRVWVLLDAEWNEADTEGWTASPFVVSMQFLFDELVEVEPMTPLVTTLNTRCRIPATLEAVTALELYESIASMPKLIDASHNPMNRESNVEPSGGRGRQRRTSAKQIGKMKTRQAILQKTQGHSASTSEEREIKKARSDAGDVRVDAMDDS</sequence>
<gene>
    <name evidence="11" type="ORF">EVG20_g2871</name>
</gene>
<dbReference type="SUPFAM" id="SSF50978">
    <property type="entry name" value="WD40 repeat-like"/>
    <property type="match status" value="1"/>
</dbReference>
<dbReference type="Pfam" id="PF00400">
    <property type="entry name" value="WD40"/>
    <property type="match status" value="1"/>
</dbReference>
<keyword evidence="5 6" id="KW-0539">Nucleus</keyword>
<dbReference type="SUPFAM" id="SSF52218">
    <property type="entry name" value="Flavoproteins"/>
    <property type="match status" value="1"/>
</dbReference>
<evidence type="ECO:0000256" key="8">
    <source>
        <dbReference type="SAM" id="MobiDB-lite"/>
    </source>
</evidence>
<dbReference type="InterPro" id="IPR001680">
    <property type="entry name" value="WD40_rpt"/>
</dbReference>
<dbReference type="Pfam" id="PF03358">
    <property type="entry name" value="FMN_red"/>
    <property type="match status" value="1"/>
</dbReference>
<keyword evidence="9" id="KW-1133">Transmembrane helix</keyword>
<comment type="pathway">
    <text evidence="6">tRNA modification; N(7)-methylguanine-tRNA biosynthesis.</text>
</comment>
<dbReference type="OrthoDB" id="339900at2759"/>
<dbReference type="PANTHER" id="PTHR16288">
    <property type="entry name" value="WD40 REPEAT PROTEIN 4"/>
    <property type="match status" value="1"/>
</dbReference>
<feature type="region of interest" description="Disordered" evidence="8">
    <location>
        <begin position="542"/>
        <end position="604"/>
    </location>
</feature>
<keyword evidence="12" id="KW-1185">Reference proteome</keyword>
<protein>
    <recommendedName>
        <fullName evidence="10">NADPH-dependent FMN reductase-like domain-containing protein</fullName>
    </recommendedName>
</protein>
<feature type="transmembrane region" description="Helical" evidence="9">
    <location>
        <begin position="467"/>
        <end position="485"/>
    </location>
</feature>
<feature type="compositionally biased region" description="Basic residues" evidence="8">
    <location>
        <begin position="930"/>
        <end position="940"/>
    </location>
</feature>
<organism evidence="11 12">
    <name type="scientific">Dentipellis fragilis</name>
    <dbReference type="NCBI Taxonomy" id="205917"/>
    <lineage>
        <taxon>Eukaryota</taxon>
        <taxon>Fungi</taxon>
        <taxon>Dikarya</taxon>
        <taxon>Basidiomycota</taxon>
        <taxon>Agaricomycotina</taxon>
        <taxon>Agaricomycetes</taxon>
        <taxon>Russulales</taxon>
        <taxon>Hericiaceae</taxon>
        <taxon>Dentipellis</taxon>
    </lineage>
</organism>
<evidence type="ECO:0000256" key="6">
    <source>
        <dbReference type="HAMAP-Rule" id="MF_03056"/>
    </source>
</evidence>
<feature type="compositionally biased region" description="Basic and acidic residues" evidence="8">
    <location>
        <begin position="572"/>
        <end position="588"/>
    </location>
</feature>
<feature type="transmembrane region" description="Helical" evidence="9">
    <location>
        <begin position="261"/>
        <end position="284"/>
    </location>
</feature>
<keyword evidence="9" id="KW-0472">Membrane</keyword>
<dbReference type="Gene3D" id="2.130.10.10">
    <property type="entry name" value="YVTN repeat-like/Quinoprotein amine dehydrogenase"/>
    <property type="match status" value="2"/>
</dbReference>
<comment type="subcellular location">
    <subcellularLocation>
        <location evidence="1 6">Nucleus</location>
    </subcellularLocation>
</comment>
<feature type="compositionally biased region" description="Basic residues" evidence="8">
    <location>
        <begin position="1145"/>
        <end position="1160"/>
    </location>
</feature>
<evidence type="ECO:0000313" key="11">
    <source>
        <dbReference type="EMBL" id="TFY70132.1"/>
    </source>
</evidence>
<dbReference type="InterPro" id="IPR036322">
    <property type="entry name" value="WD40_repeat_dom_sf"/>
</dbReference>
<feature type="compositionally biased region" description="Basic and acidic residues" evidence="8">
    <location>
        <begin position="1176"/>
        <end position="1199"/>
    </location>
</feature>
<comment type="caution">
    <text evidence="11">The sequence shown here is derived from an EMBL/GenBank/DDBJ whole genome shotgun (WGS) entry which is preliminary data.</text>
</comment>
<keyword evidence="2 6" id="KW-0853">WD repeat</keyword>
<feature type="compositionally biased region" description="Basic and acidic residues" evidence="8">
    <location>
        <begin position="941"/>
        <end position="952"/>
    </location>
</feature>
<dbReference type="GO" id="GO:0005829">
    <property type="term" value="C:cytosol"/>
    <property type="evidence" value="ECO:0007669"/>
    <property type="project" value="TreeGrafter"/>
</dbReference>
<reference evidence="11 12" key="1">
    <citation type="submission" date="2019-02" db="EMBL/GenBank/DDBJ databases">
        <title>Genome sequencing of the rare red list fungi Dentipellis fragilis.</title>
        <authorList>
            <person name="Buettner E."/>
            <person name="Kellner H."/>
        </authorList>
    </citation>
    <scope>NUCLEOTIDE SEQUENCE [LARGE SCALE GENOMIC DNA]</scope>
    <source>
        <strain evidence="11 12">DSM 105465</strain>
    </source>
</reference>
<evidence type="ECO:0000256" key="1">
    <source>
        <dbReference type="ARBA" id="ARBA00004123"/>
    </source>
</evidence>
<dbReference type="Proteomes" id="UP000298327">
    <property type="component" value="Unassembled WGS sequence"/>
</dbReference>
<feature type="region of interest" description="Disordered" evidence="8">
    <location>
        <begin position="912"/>
        <end position="981"/>
    </location>
</feature>
<feature type="compositionally biased region" description="Polar residues" evidence="8">
    <location>
        <begin position="595"/>
        <end position="604"/>
    </location>
</feature>